<keyword evidence="1" id="KW-0472">Membrane</keyword>
<dbReference type="Proteomes" id="UP001521785">
    <property type="component" value="Unassembled WGS sequence"/>
</dbReference>
<evidence type="ECO:0000256" key="1">
    <source>
        <dbReference type="SAM" id="Phobius"/>
    </source>
</evidence>
<dbReference type="EMBL" id="JAKJXO020000024">
    <property type="protein sequence ID" value="KAL1591569.1"/>
    <property type="molecule type" value="Genomic_DNA"/>
</dbReference>
<protein>
    <recommendedName>
        <fullName evidence="2">C2H2-type domain-containing protein</fullName>
    </recommendedName>
</protein>
<evidence type="ECO:0000259" key="2">
    <source>
        <dbReference type="PROSITE" id="PS00028"/>
    </source>
</evidence>
<dbReference type="PROSITE" id="PS00028">
    <property type="entry name" value="ZINC_FINGER_C2H2_1"/>
    <property type="match status" value="1"/>
</dbReference>
<keyword evidence="1" id="KW-0812">Transmembrane</keyword>
<accession>A0ABR3QI47</accession>
<organism evidence="3 4">
    <name type="scientific">Paraconiothyrium brasiliense</name>
    <dbReference type="NCBI Taxonomy" id="300254"/>
    <lineage>
        <taxon>Eukaryota</taxon>
        <taxon>Fungi</taxon>
        <taxon>Dikarya</taxon>
        <taxon>Ascomycota</taxon>
        <taxon>Pezizomycotina</taxon>
        <taxon>Dothideomycetes</taxon>
        <taxon>Pleosporomycetidae</taxon>
        <taxon>Pleosporales</taxon>
        <taxon>Massarineae</taxon>
        <taxon>Didymosphaeriaceae</taxon>
        <taxon>Paraconiothyrium</taxon>
    </lineage>
</organism>
<gene>
    <name evidence="3" type="ORF">SLS60_011819</name>
</gene>
<keyword evidence="4" id="KW-1185">Reference proteome</keyword>
<feature type="domain" description="C2H2-type" evidence="2">
    <location>
        <begin position="278"/>
        <end position="300"/>
    </location>
</feature>
<evidence type="ECO:0000313" key="4">
    <source>
        <dbReference type="Proteomes" id="UP001521785"/>
    </source>
</evidence>
<name>A0ABR3QI47_9PLEO</name>
<feature type="transmembrane region" description="Helical" evidence="1">
    <location>
        <begin position="12"/>
        <end position="30"/>
    </location>
</feature>
<dbReference type="InterPro" id="IPR013087">
    <property type="entry name" value="Znf_C2H2_type"/>
</dbReference>
<proteinExistence type="predicted"/>
<sequence length="326" mass="37055">MPADIWKHEDIQAVILSLVWTCLLMTNPALRPLNFMVVFPDQTALFEQLKYTTLTFATGLLDVLRSPEAPGIAYFKSLALHLDPIWAIYLLVLEKPGHRPRIYVGSGTNKANGFPIRWATYDKLFRLGINDGLVPLYVEKAFQEGYKMTHSCVLVWAPIPFASERLTLRGLFILFENIFHHLFWPMISKTKDWDMPHLCPWPIESFEYDGCNTHFPIVEGLSVDPSMLKLSRDEINALDVEKRKAHNRLFIARKGEGVHAAQSMATRKQALEEQRYKCVPCVMTFPNLAKLRTHEAGGPHQQKVSGAPKVLKGRGGSQLATIRKTF</sequence>
<keyword evidence="1" id="KW-1133">Transmembrane helix</keyword>
<reference evidence="3 4" key="1">
    <citation type="submission" date="2024-02" db="EMBL/GenBank/DDBJ databases">
        <title>De novo assembly and annotation of 12 fungi associated with fruit tree decline syndrome in Ontario, Canada.</title>
        <authorList>
            <person name="Sulman M."/>
            <person name="Ellouze W."/>
            <person name="Ilyukhin E."/>
        </authorList>
    </citation>
    <scope>NUCLEOTIDE SEQUENCE [LARGE SCALE GENOMIC DNA]</scope>
    <source>
        <strain evidence="3 4">M42-189</strain>
    </source>
</reference>
<evidence type="ECO:0000313" key="3">
    <source>
        <dbReference type="EMBL" id="KAL1591569.1"/>
    </source>
</evidence>
<comment type="caution">
    <text evidence="3">The sequence shown here is derived from an EMBL/GenBank/DDBJ whole genome shotgun (WGS) entry which is preliminary data.</text>
</comment>